<dbReference type="Gene3D" id="1.10.10.60">
    <property type="entry name" value="Homeodomain-like"/>
    <property type="match status" value="1"/>
</dbReference>
<keyword evidence="6" id="KW-0539">Nucleus</keyword>
<feature type="region of interest" description="Disordered" evidence="7">
    <location>
        <begin position="139"/>
        <end position="243"/>
    </location>
</feature>
<evidence type="ECO:0000259" key="8">
    <source>
        <dbReference type="Pfam" id="PF00249"/>
    </source>
</evidence>
<name>A0A5H2XSJ6_PRUDU</name>
<evidence type="ECO:0000256" key="1">
    <source>
        <dbReference type="ARBA" id="ARBA00004123"/>
    </source>
</evidence>
<comment type="subcellular location">
    <subcellularLocation>
        <location evidence="1">Nucleus</location>
    </subcellularLocation>
</comment>
<keyword evidence="4" id="KW-0175">Coiled coil</keyword>
<dbReference type="InterPro" id="IPR046955">
    <property type="entry name" value="PHR1-like"/>
</dbReference>
<feature type="domain" description="MYB-CC type transcription factor LHEQLE-containing" evidence="9">
    <location>
        <begin position="356"/>
        <end position="403"/>
    </location>
</feature>
<feature type="compositionally biased region" description="Polar residues" evidence="7">
    <location>
        <begin position="139"/>
        <end position="148"/>
    </location>
</feature>
<keyword evidence="3" id="KW-0805">Transcription regulation</keyword>
<dbReference type="SUPFAM" id="SSF46689">
    <property type="entry name" value="Homeodomain-like"/>
    <property type="match status" value="1"/>
</dbReference>
<organism evidence="10">
    <name type="scientific">Prunus dulcis</name>
    <name type="common">Almond</name>
    <name type="synonym">Amygdalus dulcis</name>
    <dbReference type="NCBI Taxonomy" id="3755"/>
    <lineage>
        <taxon>Eukaryota</taxon>
        <taxon>Viridiplantae</taxon>
        <taxon>Streptophyta</taxon>
        <taxon>Embryophyta</taxon>
        <taxon>Tracheophyta</taxon>
        <taxon>Spermatophyta</taxon>
        <taxon>Magnoliopsida</taxon>
        <taxon>eudicotyledons</taxon>
        <taxon>Gunneridae</taxon>
        <taxon>Pentapetalae</taxon>
        <taxon>rosids</taxon>
        <taxon>fabids</taxon>
        <taxon>Rosales</taxon>
        <taxon>Rosaceae</taxon>
        <taxon>Amygdaloideae</taxon>
        <taxon>Amygdaleae</taxon>
        <taxon>Prunus</taxon>
    </lineage>
</organism>
<dbReference type="GO" id="GO:0005634">
    <property type="term" value="C:nucleus"/>
    <property type="evidence" value="ECO:0007669"/>
    <property type="project" value="UniProtKB-SubCell"/>
</dbReference>
<feature type="compositionally biased region" description="Polar residues" evidence="7">
    <location>
        <begin position="157"/>
        <end position="178"/>
    </location>
</feature>
<evidence type="ECO:0000256" key="2">
    <source>
        <dbReference type="ARBA" id="ARBA00006783"/>
    </source>
</evidence>
<proteinExistence type="inferred from homology"/>
<dbReference type="InterPro" id="IPR009057">
    <property type="entry name" value="Homeodomain-like_sf"/>
</dbReference>
<reference evidence="10" key="1">
    <citation type="journal article" date="2019" name="Science">
        <title>Mutation of a bHLH transcription factor allowed almond domestication.</title>
        <authorList>
            <person name="Sanchez-Perez R."/>
            <person name="Pavan S."/>
            <person name="Mazzeo R."/>
            <person name="Moldovan C."/>
            <person name="Aiese Cigliano R."/>
            <person name="Del Cueto J."/>
            <person name="Ricciardi F."/>
            <person name="Lotti C."/>
            <person name="Ricciardi L."/>
            <person name="Dicenta F."/>
            <person name="Lopez-Marques R.L."/>
            <person name="Lindberg Moller B."/>
        </authorList>
    </citation>
    <scope>NUCLEOTIDE SEQUENCE</scope>
</reference>
<dbReference type="FunFam" id="1.10.10.60:FF:000002">
    <property type="entry name" value="Myb family transcription factor"/>
    <property type="match status" value="1"/>
</dbReference>
<dbReference type="PANTHER" id="PTHR31499">
    <property type="entry name" value="MYB FAMILY TRANSCRIPTION FACTOR PHL11"/>
    <property type="match status" value="1"/>
</dbReference>
<feature type="domain" description="Myb-like" evidence="8">
    <location>
        <begin position="248"/>
        <end position="297"/>
    </location>
</feature>
<dbReference type="GO" id="GO:0003700">
    <property type="term" value="F:DNA-binding transcription factor activity"/>
    <property type="evidence" value="ECO:0007669"/>
    <property type="project" value="InterPro"/>
</dbReference>
<evidence type="ECO:0000256" key="7">
    <source>
        <dbReference type="SAM" id="MobiDB-lite"/>
    </source>
</evidence>
<dbReference type="EMBL" id="AP021486">
    <property type="protein sequence ID" value="BBN69744.1"/>
    <property type="molecule type" value="Genomic_DNA"/>
</dbReference>
<dbReference type="InterPro" id="IPR006447">
    <property type="entry name" value="Myb_dom_plants"/>
</dbReference>
<evidence type="ECO:0000256" key="6">
    <source>
        <dbReference type="ARBA" id="ARBA00023242"/>
    </source>
</evidence>
<dbReference type="AlphaFoldDB" id="A0A5H2XSJ6"/>
<dbReference type="PANTHER" id="PTHR31499:SF85">
    <property type="entry name" value="TRANSCRIPTION FACTOR MYB-RELATED FAMILY"/>
    <property type="match status" value="1"/>
</dbReference>
<evidence type="ECO:0000256" key="3">
    <source>
        <dbReference type="ARBA" id="ARBA00023015"/>
    </source>
</evidence>
<accession>A0A5H2XSJ6</accession>
<feature type="region of interest" description="Disordered" evidence="7">
    <location>
        <begin position="102"/>
        <end position="124"/>
    </location>
</feature>
<evidence type="ECO:0000256" key="4">
    <source>
        <dbReference type="ARBA" id="ARBA00023054"/>
    </source>
</evidence>
<evidence type="ECO:0000259" key="9">
    <source>
        <dbReference type="Pfam" id="PF14379"/>
    </source>
</evidence>
<keyword evidence="5" id="KW-0804">Transcription</keyword>
<dbReference type="Pfam" id="PF00249">
    <property type="entry name" value="Myb_DNA-binding"/>
    <property type="match status" value="1"/>
</dbReference>
<protein>
    <submittedName>
        <fullName evidence="10">Myb-like HTH transcriptional regulator family protein</fullName>
    </submittedName>
</protein>
<dbReference type="NCBIfam" id="TIGR01557">
    <property type="entry name" value="myb_SHAQKYF"/>
    <property type="match status" value="1"/>
</dbReference>
<feature type="compositionally biased region" description="Polar residues" evidence="7">
    <location>
        <begin position="199"/>
        <end position="243"/>
    </location>
</feature>
<evidence type="ECO:0000256" key="5">
    <source>
        <dbReference type="ARBA" id="ARBA00023163"/>
    </source>
</evidence>
<dbReference type="Pfam" id="PF14379">
    <property type="entry name" value="Myb_CC_LHEQLE"/>
    <property type="match status" value="1"/>
</dbReference>
<evidence type="ECO:0000313" key="10">
    <source>
        <dbReference type="EMBL" id="BBN69744.1"/>
    </source>
</evidence>
<dbReference type="GO" id="GO:0003677">
    <property type="term" value="F:DNA binding"/>
    <property type="evidence" value="ECO:0007669"/>
    <property type="project" value="InterPro"/>
</dbReference>
<comment type="similarity">
    <text evidence="2">Belongs to the MYB-CC family.</text>
</comment>
<dbReference type="InterPro" id="IPR025756">
    <property type="entry name" value="Myb_CC_LHEQLE"/>
</dbReference>
<gene>
    <name evidence="10" type="ORF">Prudu_1149S000100</name>
</gene>
<dbReference type="InterPro" id="IPR001005">
    <property type="entry name" value="SANT/Myb"/>
</dbReference>
<sequence length="495" mass="55639">MRKIDCQERIIQQSHGLISDFNFEVGSQSSQIFDLQQQAWNMGIWVQQPTEDQPNMSQLQSHGLPRSPSSIMSGFESPASAFYATERCMGFSQYHSQFGNSQFPSGQTYNESYSSMDSSEQADPNLDIRNTLQSIVKSQPSSYHQYQKSSEKPNQIPLPSNNLFEHQQNKLQGESTASVRRPTLSLPPKENQDKAGGCNSFSTSPVTQLSFFPQQGKQSPRISSGNVSTTYGDSPSTSPVLSSKTRIRWNQDLHEKFVECVNRLGGADKATPKAILKMMCLDGLTIFHVKSHLQKYRIAKYLPDTAEGKSEKRTTLNVEPQLDMKTTGILFDVFLFTAMCTSLLQPNNVNFSGSGLQIKEALQLQLDVQRRLHEQLEIQRNLQVRIEEQGKQLKKMFDLQQKTSNDLFKTQNLDITCHEDAPSDSLNAIQVSSPEDSGNSNFPSKINISAHLVKKSQTNKAQSLNRIKNTSNATILGKKAKENKKMRSIRKDMIL</sequence>